<sequence length="171" mass="18785">MKKQWFNNPIVNVIWTVARIWLGVQWITGGWHKLTDGFDAGGFLQGAIAKAGGEAPTVQAWYGTFLENVAAPNVELFNFVIPWGEFLVGLGLILGALTIPALIAGAFMNFNFLLAGTISTNPILLAFAVILLFVGAGAYYFGVDRFLIPMFKTYLDNRRNRVAKQKKTVTA</sequence>
<dbReference type="PANTHER" id="PTHR39157">
    <property type="entry name" value="INTEGRAL MEMBRANE PROTEIN-RELATED"/>
    <property type="match status" value="1"/>
</dbReference>
<dbReference type="Pfam" id="PF07681">
    <property type="entry name" value="DoxX"/>
    <property type="match status" value="1"/>
</dbReference>
<evidence type="ECO:0000313" key="6">
    <source>
        <dbReference type="EMBL" id="MCU9614606.1"/>
    </source>
</evidence>
<dbReference type="GO" id="GO:0016020">
    <property type="term" value="C:membrane"/>
    <property type="evidence" value="ECO:0007669"/>
    <property type="project" value="UniProtKB-SubCell"/>
</dbReference>
<dbReference type="PANTHER" id="PTHR39157:SF1">
    <property type="entry name" value="DOXX FAMILY PROTEIN"/>
    <property type="match status" value="1"/>
</dbReference>
<keyword evidence="4 5" id="KW-0472">Membrane</keyword>
<evidence type="ECO:0000256" key="5">
    <source>
        <dbReference type="SAM" id="Phobius"/>
    </source>
</evidence>
<feature type="transmembrane region" description="Helical" evidence="5">
    <location>
        <begin position="122"/>
        <end position="142"/>
    </location>
</feature>
<dbReference type="Proteomes" id="UP001209318">
    <property type="component" value="Unassembled WGS sequence"/>
</dbReference>
<gene>
    <name evidence="6" type="ORF">OEV98_13765</name>
</gene>
<comment type="caution">
    <text evidence="6">The sequence shown here is derived from an EMBL/GenBank/DDBJ whole genome shotgun (WGS) entry which is preliminary data.</text>
</comment>
<evidence type="ECO:0000313" key="7">
    <source>
        <dbReference type="Proteomes" id="UP001209318"/>
    </source>
</evidence>
<evidence type="ECO:0000256" key="2">
    <source>
        <dbReference type="ARBA" id="ARBA00022692"/>
    </source>
</evidence>
<evidence type="ECO:0000256" key="4">
    <source>
        <dbReference type="ARBA" id="ARBA00023136"/>
    </source>
</evidence>
<dbReference type="RefSeq" id="WP_263073905.1">
    <property type="nucleotide sequence ID" value="NZ_JAOUSF010000004.1"/>
</dbReference>
<evidence type="ECO:0000256" key="1">
    <source>
        <dbReference type="ARBA" id="ARBA00004141"/>
    </source>
</evidence>
<proteinExistence type="predicted"/>
<dbReference type="AlphaFoldDB" id="A0AAE3LP43"/>
<organism evidence="6 7">
    <name type="scientific">Perspicuibacillus lycopersici</name>
    <dbReference type="NCBI Taxonomy" id="1325689"/>
    <lineage>
        <taxon>Bacteria</taxon>
        <taxon>Bacillati</taxon>
        <taxon>Bacillota</taxon>
        <taxon>Bacilli</taxon>
        <taxon>Bacillales</taxon>
        <taxon>Bacillaceae</taxon>
        <taxon>Perspicuibacillus</taxon>
    </lineage>
</organism>
<evidence type="ECO:0000256" key="3">
    <source>
        <dbReference type="ARBA" id="ARBA00022989"/>
    </source>
</evidence>
<protein>
    <submittedName>
        <fullName evidence="6">DoxX family protein</fullName>
    </submittedName>
</protein>
<dbReference type="InterPro" id="IPR032808">
    <property type="entry name" value="DoxX"/>
</dbReference>
<accession>A0AAE3LP43</accession>
<dbReference type="EMBL" id="JAOUSF010000004">
    <property type="protein sequence ID" value="MCU9614606.1"/>
    <property type="molecule type" value="Genomic_DNA"/>
</dbReference>
<comment type="subcellular location">
    <subcellularLocation>
        <location evidence="1">Membrane</location>
        <topology evidence="1">Multi-pass membrane protein</topology>
    </subcellularLocation>
</comment>
<keyword evidence="3 5" id="KW-1133">Transmembrane helix</keyword>
<reference evidence="6" key="1">
    <citation type="submission" date="2022-10" db="EMBL/GenBank/DDBJ databases">
        <title>Description of Fervidibacillus gen. nov. in the family Fervidibacillaceae fam. nov. with two species, Fervidibacillus albus sp. nov., and Fervidibacillus halotolerans sp. nov., isolated from tidal flat sediments.</title>
        <authorList>
            <person name="Kwon K.K."/>
            <person name="Yang S.-H."/>
        </authorList>
    </citation>
    <scope>NUCLEOTIDE SEQUENCE</scope>
    <source>
        <strain evidence="6">JCM 19140</strain>
    </source>
</reference>
<keyword evidence="2 5" id="KW-0812">Transmembrane</keyword>
<keyword evidence="7" id="KW-1185">Reference proteome</keyword>
<name>A0AAE3LP43_9BACI</name>
<feature type="transmembrane region" description="Helical" evidence="5">
    <location>
        <begin position="86"/>
        <end position="110"/>
    </location>
</feature>